<evidence type="ECO:0000256" key="10">
    <source>
        <dbReference type="ARBA" id="ARBA00023136"/>
    </source>
</evidence>
<dbReference type="FunFam" id="2.60.40.60:FF:000288">
    <property type="entry name" value="cadherin-12 isoform X2"/>
    <property type="match status" value="1"/>
</dbReference>
<dbReference type="InterPro" id="IPR027397">
    <property type="entry name" value="Catenin-bd_sf"/>
</dbReference>
<dbReference type="EMBL" id="KN122094">
    <property type="protein sequence ID" value="KFO33387.1"/>
    <property type="molecule type" value="Genomic_DNA"/>
</dbReference>
<keyword evidence="9 17" id="KW-1133">Transmembrane helix</keyword>
<keyword evidence="7 13" id="KW-0106">Calcium</keyword>
<keyword evidence="10 17" id="KW-0472">Membrane</keyword>
<dbReference type="GO" id="GO:0016339">
    <property type="term" value="P:calcium-dependent cell-cell adhesion via plasma membrane cell adhesion molecules"/>
    <property type="evidence" value="ECO:0007669"/>
    <property type="project" value="TreeGrafter"/>
</dbReference>
<dbReference type="GO" id="GO:0008013">
    <property type="term" value="F:beta-catenin binding"/>
    <property type="evidence" value="ECO:0007669"/>
    <property type="project" value="TreeGrafter"/>
</dbReference>
<name>A0A091DQN1_FUKDA</name>
<dbReference type="PROSITE" id="PS50268">
    <property type="entry name" value="CADHERIN_2"/>
    <property type="match status" value="6"/>
</dbReference>
<keyword evidence="8 14" id="KW-0130">Cell adhesion</keyword>
<evidence type="ECO:0000256" key="12">
    <source>
        <dbReference type="ARBA" id="ARBA00080311"/>
    </source>
</evidence>
<dbReference type="GO" id="GO:0044331">
    <property type="term" value="P:cell-cell adhesion mediated by cadherin"/>
    <property type="evidence" value="ECO:0007669"/>
    <property type="project" value="TreeGrafter"/>
</dbReference>
<evidence type="ECO:0000256" key="9">
    <source>
        <dbReference type="ARBA" id="ARBA00022989"/>
    </source>
</evidence>
<evidence type="ECO:0000256" key="13">
    <source>
        <dbReference type="PROSITE-ProRule" id="PRU00043"/>
    </source>
</evidence>
<dbReference type="InterPro" id="IPR039808">
    <property type="entry name" value="Cadherin"/>
</dbReference>
<keyword evidence="3 14" id="KW-0812">Transmembrane</keyword>
<organism evidence="19 20">
    <name type="scientific">Fukomys damarensis</name>
    <name type="common">Damaraland mole rat</name>
    <name type="synonym">Cryptomys damarensis</name>
    <dbReference type="NCBI Taxonomy" id="885580"/>
    <lineage>
        <taxon>Eukaryota</taxon>
        <taxon>Metazoa</taxon>
        <taxon>Chordata</taxon>
        <taxon>Craniata</taxon>
        <taxon>Vertebrata</taxon>
        <taxon>Euteleostomi</taxon>
        <taxon>Mammalia</taxon>
        <taxon>Eutheria</taxon>
        <taxon>Euarchontoglires</taxon>
        <taxon>Glires</taxon>
        <taxon>Rodentia</taxon>
        <taxon>Hystricomorpha</taxon>
        <taxon>Bathyergidae</taxon>
        <taxon>Fukomys</taxon>
    </lineage>
</organism>
<feature type="region of interest" description="Disordered" evidence="16">
    <location>
        <begin position="1"/>
        <end position="47"/>
    </location>
</feature>
<reference evidence="19 20" key="1">
    <citation type="submission" date="2013-11" db="EMBL/GenBank/DDBJ databases">
        <title>The Damaraland mole rat (Fukomys damarensis) genome and evolution of African mole rats.</title>
        <authorList>
            <person name="Gladyshev V.N."/>
            <person name="Fang X."/>
        </authorList>
    </citation>
    <scope>NUCLEOTIDE SEQUENCE [LARGE SCALE GENOMIC DNA]</scope>
    <source>
        <tissue evidence="19">Liver</tissue>
    </source>
</reference>
<dbReference type="GO" id="GO:0034332">
    <property type="term" value="P:adherens junction organization"/>
    <property type="evidence" value="ECO:0007669"/>
    <property type="project" value="TreeGrafter"/>
</dbReference>
<gene>
    <name evidence="19" type="ORF">H920_05206</name>
</gene>
<dbReference type="PANTHER" id="PTHR24027:SF290">
    <property type="entry name" value="CADHERIN-10"/>
    <property type="match status" value="1"/>
</dbReference>
<dbReference type="Pfam" id="PF00028">
    <property type="entry name" value="Cadherin"/>
    <property type="match status" value="5"/>
</dbReference>
<keyword evidence="11" id="KW-0325">Glycoprotein</keyword>
<protein>
    <recommendedName>
        <fullName evidence="12">T2-cadherin</fullName>
    </recommendedName>
</protein>
<feature type="domain" description="Cadherin" evidence="18">
    <location>
        <begin position="501"/>
        <end position="615"/>
    </location>
</feature>
<dbReference type="FunFam" id="2.60.40.60:FF:000017">
    <property type="entry name" value="Cadherin 24"/>
    <property type="match status" value="1"/>
</dbReference>
<proteinExistence type="predicted"/>
<sequence>MSRPREGGKDKKEEGDKHEERSKEEEEEGEARELHSDQDKGDGSLKYILSGDGAGTLFIIDEKTGDIHATRRIDREEKAFYTLRAQAINRRTLRPVEPESEFVIKIHDINDNEPTFPEEIYTASVPEMSVVGTSVVQVTATDADDPSYGNSARVIYSILQGQPYFSVEPETGIIRTALPNMNRENREQYQVVIQAKDMGGQMGGLSGTTTVNITLTDVNDNPPRFPQRIIRTALPNMNRENREQYQVVIQAKDMGGQMGGLSGTTTVNITLTDVNDNPPRFPQNTMHLRVLESSPVGTAVGSVKAMDADTGKNAEVEYRIIDGDGTDMFDIITEKDTQEGIITIKKPLDYESRRLYTLKVEAENTHVDPRFYYLGPFKDTTIVKISIEDADEPPAFSRSSYLFEVHEDIEVGTIIGTVMARDPDSASSPIRFSLDRHTDLDRIFNIHSGNGSLYTSKPLDRELSQWHNLTVIAAEINNPKETTRVAVFVRILDVNDNAPQFAVFYDTFVCENARPGQLIQTISAVDKDDPLGGQKFFFSLAAVNPNFTVQDNEDNTARILTRKNGFNRHEISTYLLPVVISDNDYPIQSSTGTLTIRVCACDSQGNMQSCSAEALLLPAGLSTGALVAILLCIIILLVIVVLFAALKRQRKKEPLILSKEDIRDNIVSYNDEGGGEEDTQAFDIGTLRNPAAIEEKKLRRDIIPETLFIPRRTPTAPDNTDVRDFINERLKEHDLDPTAPPYDSLATYAYEGNDSIAESLSSLESGTTEGDQNYDYLREWGPRFNKLAEMYGGGESDKDS</sequence>
<evidence type="ECO:0000256" key="6">
    <source>
        <dbReference type="ARBA" id="ARBA00022737"/>
    </source>
</evidence>
<feature type="domain" description="Cadherin" evidence="18">
    <location>
        <begin position="36"/>
        <end position="116"/>
    </location>
</feature>
<dbReference type="FunFam" id="4.10.900.10:FF:000006">
    <property type="entry name" value="Cadherin-9 preproprotein"/>
    <property type="match status" value="1"/>
</dbReference>
<keyword evidence="2" id="KW-1003">Cell membrane</keyword>
<comment type="subcellular location">
    <subcellularLocation>
        <location evidence="1 14">Cell membrane</location>
        <topology evidence="1 14">Single-pass type I membrane protein</topology>
    </subcellularLocation>
</comment>
<dbReference type="GO" id="GO:0007043">
    <property type="term" value="P:cell-cell junction assembly"/>
    <property type="evidence" value="ECO:0007669"/>
    <property type="project" value="TreeGrafter"/>
</dbReference>
<dbReference type="GO" id="GO:0045296">
    <property type="term" value="F:cadherin binding"/>
    <property type="evidence" value="ECO:0007669"/>
    <property type="project" value="TreeGrafter"/>
</dbReference>
<dbReference type="SUPFAM" id="SSF49313">
    <property type="entry name" value="Cadherin-like"/>
    <property type="match status" value="6"/>
</dbReference>
<feature type="transmembrane region" description="Helical" evidence="17">
    <location>
        <begin position="615"/>
        <end position="646"/>
    </location>
</feature>
<dbReference type="Pfam" id="PF01049">
    <property type="entry name" value="CADH_Y-type_LIR"/>
    <property type="match status" value="1"/>
</dbReference>
<dbReference type="GO" id="GO:0099560">
    <property type="term" value="P:synaptic membrane adhesion"/>
    <property type="evidence" value="ECO:0007669"/>
    <property type="project" value="TreeGrafter"/>
</dbReference>
<evidence type="ECO:0000256" key="11">
    <source>
        <dbReference type="ARBA" id="ARBA00023180"/>
    </source>
</evidence>
<feature type="compositionally biased region" description="Basic and acidic residues" evidence="16">
    <location>
        <begin position="1"/>
        <end position="24"/>
    </location>
</feature>
<dbReference type="FunFam" id="2.60.40.60:FF:000008">
    <property type="entry name" value="Cadherin 24"/>
    <property type="match status" value="1"/>
</dbReference>
<dbReference type="PANTHER" id="PTHR24027">
    <property type="entry name" value="CADHERIN-23"/>
    <property type="match status" value="1"/>
</dbReference>
<evidence type="ECO:0000256" key="2">
    <source>
        <dbReference type="ARBA" id="ARBA00022475"/>
    </source>
</evidence>
<evidence type="ECO:0000256" key="3">
    <source>
        <dbReference type="ARBA" id="ARBA00022692"/>
    </source>
</evidence>
<evidence type="ECO:0000256" key="4">
    <source>
        <dbReference type="ARBA" id="ARBA00022723"/>
    </source>
</evidence>
<comment type="function">
    <text evidence="15">Cadherins are calcium-dependent cell adhesion proteins.</text>
</comment>
<keyword evidence="20" id="KW-1185">Reference proteome</keyword>
<feature type="domain" description="Cadherin" evidence="18">
    <location>
        <begin position="117"/>
        <end position="225"/>
    </location>
</feature>
<dbReference type="GO" id="GO:0000902">
    <property type="term" value="P:cell morphogenesis"/>
    <property type="evidence" value="ECO:0007669"/>
    <property type="project" value="TreeGrafter"/>
</dbReference>
<evidence type="ECO:0000256" key="1">
    <source>
        <dbReference type="ARBA" id="ARBA00004251"/>
    </source>
</evidence>
<dbReference type="CDD" id="cd11304">
    <property type="entry name" value="Cadherin_repeat"/>
    <property type="match status" value="5"/>
</dbReference>
<dbReference type="Gene3D" id="4.10.900.10">
    <property type="entry name" value="TCF3-CBD (Catenin binding domain)"/>
    <property type="match status" value="1"/>
</dbReference>
<feature type="domain" description="Cadherin" evidence="18">
    <location>
        <begin position="282"/>
        <end position="396"/>
    </location>
</feature>
<dbReference type="SMART" id="SM00112">
    <property type="entry name" value="CA"/>
    <property type="match status" value="6"/>
</dbReference>
<evidence type="ECO:0000256" key="8">
    <source>
        <dbReference type="ARBA" id="ARBA00022889"/>
    </source>
</evidence>
<feature type="domain" description="Cadherin" evidence="18">
    <location>
        <begin position="397"/>
        <end position="501"/>
    </location>
</feature>
<keyword evidence="5" id="KW-0732">Signal</keyword>
<evidence type="ECO:0000256" key="14">
    <source>
        <dbReference type="RuleBase" id="RU003318"/>
    </source>
</evidence>
<evidence type="ECO:0000256" key="15">
    <source>
        <dbReference type="RuleBase" id="RU004357"/>
    </source>
</evidence>
<dbReference type="GO" id="GO:0007156">
    <property type="term" value="P:homophilic cell adhesion via plasma membrane adhesion molecules"/>
    <property type="evidence" value="ECO:0007669"/>
    <property type="project" value="InterPro"/>
</dbReference>
<dbReference type="InterPro" id="IPR015919">
    <property type="entry name" value="Cadherin-like_sf"/>
</dbReference>
<dbReference type="GO" id="GO:0005509">
    <property type="term" value="F:calcium ion binding"/>
    <property type="evidence" value="ECO:0007669"/>
    <property type="project" value="UniProtKB-UniRule"/>
</dbReference>
<keyword evidence="6" id="KW-0677">Repeat</keyword>
<dbReference type="PROSITE" id="PS00232">
    <property type="entry name" value="CADHERIN_1"/>
    <property type="match status" value="3"/>
</dbReference>
<dbReference type="STRING" id="885580.ENSFDAP00000010934"/>
<dbReference type="InterPro" id="IPR020894">
    <property type="entry name" value="Cadherin_CS"/>
</dbReference>
<evidence type="ECO:0000256" key="7">
    <source>
        <dbReference type="ARBA" id="ARBA00022837"/>
    </source>
</evidence>
<evidence type="ECO:0000313" key="20">
    <source>
        <dbReference type="Proteomes" id="UP000028990"/>
    </source>
</evidence>
<feature type="compositionally biased region" description="Basic and acidic residues" evidence="16">
    <location>
        <begin position="31"/>
        <end position="43"/>
    </location>
</feature>
<dbReference type="InterPro" id="IPR000233">
    <property type="entry name" value="Cadherin_Y-type_LIR"/>
</dbReference>
<evidence type="ECO:0000259" key="18">
    <source>
        <dbReference type="PROSITE" id="PS50268"/>
    </source>
</evidence>
<dbReference type="GO" id="GO:0016342">
    <property type="term" value="C:catenin complex"/>
    <property type="evidence" value="ECO:0007669"/>
    <property type="project" value="TreeGrafter"/>
</dbReference>
<dbReference type="GO" id="GO:0005912">
    <property type="term" value="C:adherens junction"/>
    <property type="evidence" value="ECO:0007669"/>
    <property type="project" value="TreeGrafter"/>
</dbReference>
<feature type="domain" description="Cadherin" evidence="18">
    <location>
        <begin position="237"/>
        <end position="281"/>
    </location>
</feature>
<dbReference type="FunFam" id="2.60.40.60:FF:000435">
    <property type="entry name" value="Cadherin 9"/>
    <property type="match status" value="1"/>
</dbReference>
<dbReference type="FunFam" id="2.60.40.60:FF:000014">
    <property type="entry name" value="Cadherin 8"/>
    <property type="match status" value="1"/>
</dbReference>
<keyword evidence="4" id="KW-0479">Metal-binding</keyword>
<dbReference type="GO" id="GO:0016477">
    <property type="term" value="P:cell migration"/>
    <property type="evidence" value="ECO:0007669"/>
    <property type="project" value="TreeGrafter"/>
</dbReference>
<evidence type="ECO:0000256" key="16">
    <source>
        <dbReference type="SAM" id="MobiDB-lite"/>
    </source>
</evidence>
<evidence type="ECO:0000313" key="19">
    <source>
        <dbReference type="EMBL" id="KFO33387.1"/>
    </source>
</evidence>
<dbReference type="Gene3D" id="2.60.40.60">
    <property type="entry name" value="Cadherins"/>
    <property type="match status" value="6"/>
</dbReference>
<accession>A0A091DQN1</accession>
<evidence type="ECO:0000256" key="5">
    <source>
        <dbReference type="ARBA" id="ARBA00022729"/>
    </source>
</evidence>
<dbReference type="PRINTS" id="PR00205">
    <property type="entry name" value="CADHERIN"/>
</dbReference>
<dbReference type="FunFam" id="2.60.40.60:FF:000012">
    <property type="entry name" value="Cadherin 24"/>
    <property type="match status" value="1"/>
</dbReference>
<dbReference type="AlphaFoldDB" id="A0A091DQN1"/>
<dbReference type="eggNOG" id="KOG3594">
    <property type="taxonomic scope" value="Eukaryota"/>
</dbReference>
<dbReference type="InterPro" id="IPR002126">
    <property type="entry name" value="Cadherin-like_dom"/>
</dbReference>
<evidence type="ECO:0000256" key="17">
    <source>
        <dbReference type="SAM" id="Phobius"/>
    </source>
</evidence>
<dbReference type="Proteomes" id="UP000028990">
    <property type="component" value="Unassembled WGS sequence"/>
</dbReference>